<dbReference type="GO" id="GO:0034965">
    <property type="term" value="P:intronic box C/D snoRNA processing"/>
    <property type="evidence" value="ECO:0007669"/>
    <property type="project" value="TreeGrafter"/>
</dbReference>
<dbReference type="GO" id="GO:0008033">
    <property type="term" value="P:tRNA processing"/>
    <property type="evidence" value="ECO:0007669"/>
    <property type="project" value="InterPro"/>
</dbReference>
<feature type="compositionally biased region" description="Polar residues" evidence="1">
    <location>
        <begin position="197"/>
        <end position="208"/>
    </location>
</feature>
<dbReference type="OrthoDB" id="20109at2759"/>
<feature type="region of interest" description="Disordered" evidence="1">
    <location>
        <begin position="507"/>
        <end position="535"/>
    </location>
</feature>
<dbReference type="AlphaFoldDB" id="A0A2S5B3C8"/>
<protein>
    <submittedName>
        <fullName evidence="2">Uncharacterized protein</fullName>
    </submittedName>
</protein>
<dbReference type="GO" id="GO:0005655">
    <property type="term" value="C:nucleolar ribonuclease P complex"/>
    <property type="evidence" value="ECO:0007669"/>
    <property type="project" value="TreeGrafter"/>
</dbReference>
<dbReference type="EMBL" id="PJQD01000085">
    <property type="protein sequence ID" value="POY71277.1"/>
    <property type="molecule type" value="Genomic_DNA"/>
</dbReference>
<dbReference type="GO" id="GO:0004526">
    <property type="term" value="F:ribonuclease P activity"/>
    <property type="evidence" value="ECO:0007669"/>
    <property type="project" value="TreeGrafter"/>
</dbReference>
<reference evidence="2 3" key="1">
    <citation type="journal article" date="2018" name="Front. Microbiol.">
        <title>Prospects for Fungal Bioremediation of Acidic Radioactive Waste Sites: Characterization and Genome Sequence of Rhodotorula taiwanensis MD1149.</title>
        <authorList>
            <person name="Tkavc R."/>
            <person name="Matrosova V.Y."/>
            <person name="Grichenko O.E."/>
            <person name="Gostincar C."/>
            <person name="Volpe R.P."/>
            <person name="Klimenkova P."/>
            <person name="Gaidamakova E.K."/>
            <person name="Zhou C.E."/>
            <person name="Stewart B.J."/>
            <person name="Lyman M.G."/>
            <person name="Malfatti S.A."/>
            <person name="Rubinfeld B."/>
            <person name="Courtot M."/>
            <person name="Singh J."/>
            <person name="Dalgard C.L."/>
            <person name="Hamilton T."/>
            <person name="Frey K.G."/>
            <person name="Gunde-Cimerman N."/>
            <person name="Dugan L."/>
            <person name="Daly M.J."/>
        </authorList>
    </citation>
    <scope>NUCLEOTIDE SEQUENCE [LARGE SCALE GENOMIC DNA]</scope>
    <source>
        <strain evidence="2 3">MD1149</strain>
    </source>
</reference>
<dbReference type="GO" id="GO:0006364">
    <property type="term" value="P:rRNA processing"/>
    <property type="evidence" value="ECO:0007669"/>
    <property type="project" value="InterPro"/>
</dbReference>
<feature type="region of interest" description="Disordered" evidence="1">
    <location>
        <begin position="161"/>
        <end position="219"/>
    </location>
</feature>
<sequence length="535" mass="56987">MASKGAVKTAHATSSIRARSTTSAAPSHDRKVVYKPVVDNPLTVQWPPLPQSVRHAILQQLLAVISEAKSQHGKSIADWRLDDHALRRGNIRGAGRPKGRRSQKGEGGESERTQESEQQPGDADPTRSQDDSPPPLVADLVVGINHVTRALESRIRWGRWELGDPGAAPPRTATEDTQGDSTPASPGVRKRKRKRTTSALPTSRSSSAAPPLGDHPAYAFLREPPRATCSSAAASRADGVAAPPYLLPPSDNEHAARRSWRILVNSDARRLLKPAPSSAPALLPAHPATQVEAAAAVEAIGTSETRPTKADEAPTVPLVDLVFVCKPDINPPSLVAHLPTMVAAANGVQTALDSVAKAQKTDRGEEMEARMQMDEGEVGGEKARRGARPEMPPVLLVPLDVGAERQLADALGLRRVAAIAISSLLPAAASLRSLLLSHSIQPLSTPWLVPHLLHPTLPSQSSPLPSRFAPTTIKHVKTSAPLNPRAAVQKRKEDKVAKRAAVTEVKRKKKRLASKARSAGGDGMAISDDVYVAED</sequence>
<feature type="region of interest" description="Disordered" evidence="1">
    <location>
        <begin position="88"/>
        <end position="137"/>
    </location>
</feature>
<comment type="caution">
    <text evidence="2">The sequence shown here is derived from an EMBL/GenBank/DDBJ whole genome shotgun (WGS) entry which is preliminary data.</text>
</comment>
<feature type="region of interest" description="Disordered" evidence="1">
    <location>
        <begin position="361"/>
        <end position="387"/>
    </location>
</feature>
<evidence type="ECO:0000313" key="2">
    <source>
        <dbReference type="EMBL" id="POY71277.1"/>
    </source>
</evidence>
<accession>A0A2S5B3C8</accession>
<feature type="region of interest" description="Disordered" evidence="1">
    <location>
        <begin position="1"/>
        <end position="28"/>
    </location>
</feature>
<dbReference type="PANTHER" id="PTHR28272:SF1">
    <property type="entry name" value="RIBONUCLEASES P_MRP PROTEIN SUBUNIT POP3"/>
    <property type="match status" value="1"/>
</dbReference>
<dbReference type="PANTHER" id="PTHR28272">
    <property type="entry name" value="RIBONUCLEASES P/MRP PROTEIN SUBUNIT POP3"/>
    <property type="match status" value="1"/>
</dbReference>
<name>A0A2S5B3C8_9BASI</name>
<dbReference type="GO" id="GO:0000172">
    <property type="term" value="C:ribonuclease MRP complex"/>
    <property type="evidence" value="ECO:0007669"/>
    <property type="project" value="TreeGrafter"/>
</dbReference>
<dbReference type="GO" id="GO:0005829">
    <property type="term" value="C:cytosol"/>
    <property type="evidence" value="ECO:0007669"/>
    <property type="project" value="TreeGrafter"/>
</dbReference>
<dbReference type="STRING" id="741276.A0A2S5B3C8"/>
<dbReference type="Proteomes" id="UP000237144">
    <property type="component" value="Unassembled WGS sequence"/>
</dbReference>
<evidence type="ECO:0000256" key="1">
    <source>
        <dbReference type="SAM" id="MobiDB-lite"/>
    </source>
</evidence>
<dbReference type="GO" id="GO:0000171">
    <property type="term" value="F:ribonuclease MRP activity"/>
    <property type="evidence" value="ECO:0007669"/>
    <property type="project" value="TreeGrafter"/>
</dbReference>
<organism evidence="2 3">
    <name type="scientific">Rhodotorula taiwanensis</name>
    <dbReference type="NCBI Taxonomy" id="741276"/>
    <lineage>
        <taxon>Eukaryota</taxon>
        <taxon>Fungi</taxon>
        <taxon>Dikarya</taxon>
        <taxon>Basidiomycota</taxon>
        <taxon>Pucciniomycotina</taxon>
        <taxon>Microbotryomycetes</taxon>
        <taxon>Sporidiobolales</taxon>
        <taxon>Sporidiobolaceae</taxon>
        <taxon>Rhodotorula</taxon>
    </lineage>
</organism>
<evidence type="ECO:0000313" key="3">
    <source>
        <dbReference type="Proteomes" id="UP000237144"/>
    </source>
</evidence>
<feature type="compositionally biased region" description="Polar residues" evidence="1">
    <location>
        <begin position="175"/>
        <end position="184"/>
    </location>
</feature>
<proteinExistence type="predicted"/>
<feature type="compositionally biased region" description="Basic and acidic residues" evidence="1">
    <location>
        <begin position="103"/>
        <end position="115"/>
    </location>
</feature>
<feature type="compositionally biased region" description="Low complexity" evidence="1">
    <location>
        <begin position="9"/>
        <end position="26"/>
    </location>
</feature>
<feature type="compositionally biased region" description="Basic residues" evidence="1">
    <location>
        <begin position="88"/>
        <end position="102"/>
    </location>
</feature>
<keyword evidence="3" id="KW-1185">Reference proteome</keyword>
<gene>
    <name evidence="2" type="ORF">BMF94_5589</name>
</gene>
<dbReference type="InterPro" id="IPR013241">
    <property type="entry name" value="RNase_P_Pop3"/>
</dbReference>